<dbReference type="InterPro" id="IPR000073">
    <property type="entry name" value="AB_hydrolase_1"/>
</dbReference>
<dbReference type="GO" id="GO:0046503">
    <property type="term" value="P:glycerolipid catabolic process"/>
    <property type="evidence" value="ECO:0007669"/>
    <property type="project" value="TreeGrafter"/>
</dbReference>
<comment type="caution">
    <text evidence="2">The sequence shown here is derived from an EMBL/GenBank/DDBJ whole genome shotgun (WGS) entry which is preliminary data.</text>
</comment>
<proteinExistence type="predicted"/>
<dbReference type="Pfam" id="PF00561">
    <property type="entry name" value="Abhydrolase_1"/>
    <property type="match status" value="1"/>
</dbReference>
<dbReference type="OrthoDB" id="9779853at2"/>
<dbReference type="PANTHER" id="PTHR43433">
    <property type="entry name" value="HYDROLASE, ALPHA/BETA FOLD FAMILY PROTEIN"/>
    <property type="match status" value="1"/>
</dbReference>
<evidence type="ECO:0000313" key="3">
    <source>
        <dbReference type="Proteomes" id="UP000030351"/>
    </source>
</evidence>
<name>A0A0A4ABA1_9GAMM</name>
<sequence length="299" mass="32261">MKFLKANGIDVCYDSFGDENDETILLISGLGTQMIRWTELFCQSLVAEGFRVIRFDNRDAGLSTHFTNLPSPDFAVLAKSITAGQKPDVPYTLHDMAADAIGLLNALAINQAHVIGRSMGGMIAQLMASDYPQRILSLISIMSSTGNPNLPSAEPDVMAMLTKRLPNPAEDLEGYVTHTLLFANRIAGAGFAFDEESHRAIILEEFHRAYDPAGFGRQIAAIAATGDIRSRLVRIHVPTLVIHGADDALIPPACGKDTASSIHGAELLLINGMGHDLPVALYQPLVTAICKTLRQQNLG</sequence>
<feature type="domain" description="AB hydrolase-1" evidence="1">
    <location>
        <begin position="23"/>
        <end position="276"/>
    </location>
</feature>
<organism evidence="2 3">
    <name type="scientific">Erwinia typographi</name>
    <dbReference type="NCBI Taxonomy" id="371042"/>
    <lineage>
        <taxon>Bacteria</taxon>
        <taxon>Pseudomonadati</taxon>
        <taxon>Pseudomonadota</taxon>
        <taxon>Gammaproteobacteria</taxon>
        <taxon>Enterobacterales</taxon>
        <taxon>Erwiniaceae</taxon>
        <taxon>Erwinia</taxon>
    </lineage>
</organism>
<dbReference type="SUPFAM" id="SSF53474">
    <property type="entry name" value="alpha/beta-Hydrolases"/>
    <property type="match status" value="1"/>
</dbReference>
<evidence type="ECO:0000313" key="2">
    <source>
        <dbReference type="EMBL" id="KGT95113.1"/>
    </source>
</evidence>
<dbReference type="AlphaFoldDB" id="A0A0A4ABA1"/>
<dbReference type="eggNOG" id="COG2021">
    <property type="taxonomic scope" value="Bacteria"/>
</dbReference>
<keyword evidence="3" id="KW-1185">Reference proteome</keyword>
<accession>A0A0A4ABA1</accession>
<keyword evidence="2" id="KW-0378">Hydrolase</keyword>
<evidence type="ECO:0000259" key="1">
    <source>
        <dbReference type="Pfam" id="PF00561"/>
    </source>
</evidence>
<dbReference type="Gene3D" id="3.40.50.1820">
    <property type="entry name" value="alpha/beta hydrolase"/>
    <property type="match status" value="1"/>
</dbReference>
<dbReference type="InterPro" id="IPR029058">
    <property type="entry name" value="AB_hydrolase_fold"/>
</dbReference>
<dbReference type="STRING" id="371042.NG99_05625"/>
<dbReference type="EMBL" id="JRUQ01000019">
    <property type="protein sequence ID" value="KGT95113.1"/>
    <property type="molecule type" value="Genomic_DNA"/>
</dbReference>
<dbReference type="PANTHER" id="PTHR43433:SF5">
    <property type="entry name" value="AB HYDROLASE-1 DOMAIN-CONTAINING PROTEIN"/>
    <property type="match status" value="1"/>
</dbReference>
<dbReference type="GO" id="GO:0004806">
    <property type="term" value="F:triacylglycerol lipase activity"/>
    <property type="evidence" value="ECO:0007669"/>
    <property type="project" value="TreeGrafter"/>
</dbReference>
<gene>
    <name evidence="2" type="ORF">NG99_05625</name>
</gene>
<protein>
    <submittedName>
        <fullName evidence="2">Alpha/beta hydrolase</fullName>
    </submittedName>
</protein>
<reference evidence="2 3" key="1">
    <citation type="submission" date="2014-10" db="EMBL/GenBank/DDBJ databases">
        <title>Genome sequence of Erwinia typographi M043b.</title>
        <authorList>
            <person name="Chan K.-G."/>
            <person name="Tan W.-S."/>
        </authorList>
    </citation>
    <scope>NUCLEOTIDE SEQUENCE [LARGE SCALE GENOMIC DNA]</scope>
    <source>
        <strain evidence="2 3">M043b</strain>
    </source>
</reference>
<dbReference type="RefSeq" id="WP_034889242.1">
    <property type="nucleotide sequence ID" value="NZ_JRUQ01000019.1"/>
</dbReference>
<dbReference type="Proteomes" id="UP000030351">
    <property type="component" value="Unassembled WGS sequence"/>
</dbReference>
<dbReference type="InterPro" id="IPR050471">
    <property type="entry name" value="AB_hydrolase"/>
</dbReference>